<evidence type="ECO:0000313" key="3">
    <source>
        <dbReference type="Proteomes" id="UP000198703"/>
    </source>
</evidence>
<name>A0A1H4D2F9_9RHOB</name>
<dbReference type="EMBL" id="FNQM01000009">
    <property type="protein sequence ID" value="SEA66771.1"/>
    <property type="molecule type" value="Genomic_DNA"/>
</dbReference>
<accession>A0A1H4D2F9</accession>
<dbReference type="Proteomes" id="UP000198703">
    <property type="component" value="Unassembled WGS sequence"/>
</dbReference>
<feature type="region of interest" description="Disordered" evidence="1">
    <location>
        <begin position="1"/>
        <end position="26"/>
    </location>
</feature>
<protein>
    <submittedName>
        <fullName evidence="2">Uncharacterized protein</fullName>
    </submittedName>
</protein>
<evidence type="ECO:0000256" key="1">
    <source>
        <dbReference type="SAM" id="MobiDB-lite"/>
    </source>
</evidence>
<evidence type="ECO:0000313" key="2">
    <source>
        <dbReference type="EMBL" id="SEA66771.1"/>
    </source>
</evidence>
<reference evidence="2 3" key="1">
    <citation type="submission" date="2016-10" db="EMBL/GenBank/DDBJ databases">
        <authorList>
            <person name="de Groot N.N."/>
        </authorList>
    </citation>
    <scope>NUCLEOTIDE SEQUENCE [LARGE SCALE GENOMIC DNA]</scope>
    <source>
        <strain evidence="2 3">DSM 15345</strain>
    </source>
</reference>
<feature type="compositionally biased region" description="Acidic residues" evidence="1">
    <location>
        <begin position="1"/>
        <end position="12"/>
    </location>
</feature>
<proteinExistence type="predicted"/>
<dbReference type="AlphaFoldDB" id="A0A1H4D2F9"/>
<sequence>MPDDSDLDDFEIVDTPPPPSFVSQMNRKPRNAPITFGYGTFVKYNTQHLIDVLVATARPPLFYWNKLGKDAIGRHDEYSL</sequence>
<organism evidence="2 3">
    <name type="scientific">Rubrimonas cliftonensis</name>
    <dbReference type="NCBI Taxonomy" id="89524"/>
    <lineage>
        <taxon>Bacteria</taxon>
        <taxon>Pseudomonadati</taxon>
        <taxon>Pseudomonadota</taxon>
        <taxon>Alphaproteobacteria</taxon>
        <taxon>Rhodobacterales</taxon>
        <taxon>Paracoccaceae</taxon>
        <taxon>Rubrimonas</taxon>
    </lineage>
</organism>
<dbReference type="RefSeq" id="WP_093254331.1">
    <property type="nucleotide sequence ID" value="NZ_FNQM01000009.1"/>
</dbReference>
<keyword evidence="3" id="KW-1185">Reference proteome</keyword>
<gene>
    <name evidence="2" type="ORF">SAMN05444370_1092</name>
</gene>